<dbReference type="RefSeq" id="WP_006258612.1">
    <property type="nucleotide sequence ID" value="NZ_BCMQ01000044.1"/>
</dbReference>
<dbReference type="InterPro" id="IPR016181">
    <property type="entry name" value="Acyl_CoA_acyltransferase"/>
</dbReference>
<dbReference type="AlphaFoldDB" id="A0A0S7EEA8"/>
<dbReference type="eggNOG" id="COG1670">
    <property type="taxonomic scope" value="Bacteria"/>
</dbReference>
<dbReference type="GO" id="GO:0016747">
    <property type="term" value="F:acyltransferase activity, transferring groups other than amino-acyl groups"/>
    <property type="evidence" value="ECO:0007669"/>
    <property type="project" value="InterPro"/>
</dbReference>
<dbReference type="GeneID" id="66973250"/>
<dbReference type="SUPFAM" id="SSF55729">
    <property type="entry name" value="Acyl-CoA N-acyltransferases (Nat)"/>
    <property type="match status" value="1"/>
</dbReference>
<dbReference type="CDD" id="cd04301">
    <property type="entry name" value="NAT_SF"/>
    <property type="match status" value="1"/>
</dbReference>
<dbReference type="InterPro" id="IPR000182">
    <property type="entry name" value="GNAT_dom"/>
</dbReference>
<organism evidence="1 2">
    <name type="scientific">Myroides odoratimimus</name>
    <dbReference type="NCBI Taxonomy" id="76832"/>
    <lineage>
        <taxon>Bacteria</taxon>
        <taxon>Pseudomonadati</taxon>
        <taxon>Bacteroidota</taxon>
        <taxon>Flavobacteriia</taxon>
        <taxon>Flavobacteriales</taxon>
        <taxon>Flavobacteriaceae</taxon>
        <taxon>Myroides</taxon>
    </lineage>
</organism>
<proteinExistence type="predicted"/>
<evidence type="ECO:0000313" key="2">
    <source>
        <dbReference type="Proteomes" id="UP000069030"/>
    </source>
</evidence>
<dbReference type="PROSITE" id="PS51186">
    <property type="entry name" value="GNAT"/>
    <property type="match status" value="1"/>
</dbReference>
<accession>A0A0S7EEA8</accession>
<name>A0A0S7EEA8_9FLAO</name>
<reference evidence="1 2" key="1">
    <citation type="journal article" date="2016" name="J. Zhejiang Univ. Sci. B">
        <title>Antibiotic resistance mechanisms of Myroides sp.</title>
        <authorList>
            <person name="Hu S."/>
            <person name="Yuan S."/>
            <person name="Qu H."/>
            <person name="Jiang T."/>
            <person name="Zhou Y."/>
            <person name="Wang M."/>
            <person name="Ming D."/>
        </authorList>
    </citation>
    <scope>NUCLEOTIDE SEQUENCE [LARGE SCALE GENOMIC DNA]</scope>
    <source>
        <strain evidence="1 2">PR63039</strain>
    </source>
</reference>
<dbReference type="Proteomes" id="UP000069030">
    <property type="component" value="Chromosome"/>
</dbReference>
<dbReference type="EMBL" id="CP013690">
    <property type="protein sequence ID" value="ALU27512.1"/>
    <property type="molecule type" value="Genomic_DNA"/>
</dbReference>
<dbReference type="Pfam" id="PF12746">
    <property type="entry name" value="GNAT_acetyltran"/>
    <property type="match status" value="1"/>
</dbReference>
<sequence>MGEFVEEVHTYWRSQMVQGSIIHLDEVFTLVSNPALDELYKVMILEMTNKHTMAVVTPMVAEALKLRELEEYSIHTLREAISTCKLELHSPDYIYYLLDNRVSQLSDITEGIVIRALSIETDKEAFRKFESVCSEEDLDGAYVSLKHWIVYGAFDGDRLVGAVSVYPWEETKLADIGVITDDAYRGRGIATRLVQAICLEVIDRGHVPQYRCQTDNDTSIALAKAVGFTLFGQWEAIVADEE</sequence>
<dbReference type="InterPro" id="IPR027365">
    <property type="entry name" value="GNAT_acetyltra_YdfB-like"/>
</dbReference>
<dbReference type="KEGG" id="mod:AS202_15780"/>
<protein>
    <submittedName>
        <fullName evidence="1">Uncharacterized protein</fullName>
    </submittedName>
</protein>
<dbReference type="Gene3D" id="3.40.630.30">
    <property type="match status" value="1"/>
</dbReference>
<gene>
    <name evidence="1" type="ORF">AS202_15780</name>
</gene>
<evidence type="ECO:0000313" key="1">
    <source>
        <dbReference type="EMBL" id="ALU27512.1"/>
    </source>
</evidence>